<evidence type="ECO:0000313" key="2">
    <source>
        <dbReference type="EMBL" id="KAK8852287.1"/>
    </source>
</evidence>
<name>A0ABR2HTC1_9PEZI</name>
<gene>
    <name evidence="2" type="ORF">PGQ11_014766</name>
</gene>
<organism evidence="2 3">
    <name type="scientific">Apiospora arundinis</name>
    <dbReference type="NCBI Taxonomy" id="335852"/>
    <lineage>
        <taxon>Eukaryota</taxon>
        <taxon>Fungi</taxon>
        <taxon>Dikarya</taxon>
        <taxon>Ascomycota</taxon>
        <taxon>Pezizomycotina</taxon>
        <taxon>Sordariomycetes</taxon>
        <taxon>Xylariomycetidae</taxon>
        <taxon>Amphisphaeriales</taxon>
        <taxon>Apiosporaceae</taxon>
        <taxon>Apiospora</taxon>
    </lineage>
</organism>
<dbReference type="EMBL" id="JAPCWZ010000009">
    <property type="protein sequence ID" value="KAK8852287.1"/>
    <property type="molecule type" value="Genomic_DNA"/>
</dbReference>
<keyword evidence="3" id="KW-1185">Reference proteome</keyword>
<dbReference type="Proteomes" id="UP001390339">
    <property type="component" value="Unassembled WGS sequence"/>
</dbReference>
<sequence length="322" mass="36601">MAKPKDRSSKAQRKEESRSKKSKKHKPVLSCAARDSVLATPELLELIFALSSPRHLLIADQRVCRLWRDVISQSSRLQRQLFFLPEEEPDEKEGRHTSKSMSQNPLLRRAFQQFFFPGCHQEALNGFHMLELCGLPIADMKNGRKRHSAFIRTGASWRSMLVSQPPPKELVLIGKKPPGGGAAHDSEVIRLSGPVRMGTLYDLACYGALHCSANLVWGADSRLISEMGLYSNLYRSMLPTTSDCHNIAMLGSYPRSLWQRPKQVPSQTDDYWERWGIMNRIRTDGKAWMFLCDEYDAEAIDQMIEDAKGKLRSRPNDATIDL</sequence>
<reference evidence="2 3" key="1">
    <citation type="journal article" date="2024" name="IMA Fungus">
        <title>Apiospora arundinis, a panoply of carbohydrate-active enzymes and secondary metabolites.</title>
        <authorList>
            <person name="Sorensen T."/>
            <person name="Petersen C."/>
            <person name="Muurmann A.T."/>
            <person name="Christiansen J.V."/>
            <person name="Brundto M.L."/>
            <person name="Overgaard C.K."/>
            <person name="Boysen A.T."/>
            <person name="Wollenberg R.D."/>
            <person name="Larsen T.O."/>
            <person name="Sorensen J.L."/>
            <person name="Nielsen K.L."/>
            <person name="Sondergaard T.E."/>
        </authorList>
    </citation>
    <scope>NUCLEOTIDE SEQUENCE [LARGE SCALE GENOMIC DNA]</scope>
    <source>
        <strain evidence="2 3">AAU 773</strain>
    </source>
</reference>
<evidence type="ECO:0000313" key="3">
    <source>
        <dbReference type="Proteomes" id="UP001390339"/>
    </source>
</evidence>
<feature type="region of interest" description="Disordered" evidence="1">
    <location>
        <begin position="1"/>
        <end position="28"/>
    </location>
</feature>
<comment type="caution">
    <text evidence="2">The sequence shown here is derived from an EMBL/GenBank/DDBJ whole genome shotgun (WGS) entry which is preliminary data.</text>
</comment>
<proteinExistence type="predicted"/>
<accession>A0ABR2HTC1</accession>
<feature type="compositionally biased region" description="Basic and acidic residues" evidence="1">
    <location>
        <begin position="1"/>
        <end position="19"/>
    </location>
</feature>
<evidence type="ECO:0000256" key="1">
    <source>
        <dbReference type="SAM" id="MobiDB-lite"/>
    </source>
</evidence>
<protein>
    <submittedName>
        <fullName evidence="2">F-box-like domain-containing</fullName>
    </submittedName>
</protein>